<feature type="chain" id="PRO_5045694549" evidence="2">
    <location>
        <begin position="20"/>
        <end position="160"/>
    </location>
</feature>
<evidence type="ECO:0000313" key="5">
    <source>
        <dbReference type="Proteomes" id="UP001597532"/>
    </source>
</evidence>
<sequence>MKRIFVVIVLALFGFNVHAQEGFKAGANIGLPVGDAADLSSFSIGLDVVYHWEVSDTFVAGIASGFTNAISKEIAGIKFDDIQFLPVAASGRIAAGEDFSLGADLGYAIGINDGNDGGFYYRPLVGYRVGSDMELNVSYTGISLDGGSWSTINLGVLFTL</sequence>
<dbReference type="Pfam" id="PF13505">
    <property type="entry name" value="OMP_b-brl"/>
    <property type="match status" value="1"/>
</dbReference>
<dbReference type="Proteomes" id="UP001597532">
    <property type="component" value="Unassembled WGS sequence"/>
</dbReference>
<keyword evidence="5" id="KW-1185">Reference proteome</keyword>
<protein>
    <submittedName>
        <fullName evidence="4">Outer membrane beta-barrel protein</fullName>
    </submittedName>
</protein>
<organism evidence="4 5">
    <name type="scientific">Arenibacter antarcticus</name>
    <dbReference type="NCBI Taxonomy" id="2040469"/>
    <lineage>
        <taxon>Bacteria</taxon>
        <taxon>Pseudomonadati</taxon>
        <taxon>Bacteroidota</taxon>
        <taxon>Flavobacteriia</taxon>
        <taxon>Flavobacteriales</taxon>
        <taxon>Flavobacteriaceae</taxon>
        <taxon>Arenibacter</taxon>
    </lineage>
</organism>
<name>A0ABW5VK77_9FLAO</name>
<feature type="domain" description="Outer membrane protein beta-barrel" evidence="3">
    <location>
        <begin position="8"/>
        <end position="156"/>
    </location>
</feature>
<evidence type="ECO:0000256" key="2">
    <source>
        <dbReference type="SAM" id="SignalP"/>
    </source>
</evidence>
<dbReference type="RefSeq" id="WP_251808450.1">
    <property type="nucleotide sequence ID" value="NZ_CP166679.1"/>
</dbReference>
<evidence type="ECO:0000313" key="4">
    <source>
        <dbReference type="EMBL" id="MFD2791339.1"/>
    </source>
</evidence>
<proteinExistence type="predicted"/>
<dbReference type="InterPro" id="IPR027385">
    <property type="entry name" value="Beta-barrel_OMP"/>
</dbReference>
<reference evidence="5" key="1">
    <citation type="journal article" date="2019" name="Int. J. Syst. Evol. Microbiol.">
        <title>The Global Catalogue of Microorganisms (GCM) 10K type strain sequencing project: providing services to taxonomists for standard genome sequencing and annotation.</title>
        <authorList>
            <consortium name="The Broad Institute Genomics Platform"/>
            <consortium name="The Broad Institute Genome Sequencing Center for Infectious Disease"/>
            <person name="Wu L."/>
            <person name="Ma J."/>
        </authorList>
    </citation>
    <scope>NUCLEOTIDE SEQUENCE [LARGE SCALE GENOMIC DNA]</scope>
    <source>
        <strain evidence="5">KCTC 52924</strain>
    </source>
</reference>
<gene>
    <name evidence="4" type="ORF">ACFS1K_16325</name>
</gene>
<accession>A0ABW5VK77</accession>
<comment type="caution">
    <text evidence="4">The sequence shown here is derived from an EMBL/GenBank/DDBJ whole genome shotgun (WGS) entry which is preliminary data.</text>
</comment>
<dbReference type="EMBL" id="JBHUOK010000033">
    <property type="protein sequence ID" value="MFD2791339.1"/>
    <property type="molecule type" value="Genomic_DNA"/>
</dbReference>
<evidence type="ECO:0000259" key="3">
    <source>
        <dbReference type="Pfam" id="PF13505"/>
    </source>
</evidence>
<dbReference type="SUPFAM" id="SSF56925">
    <property type="entry name" value="OMPA-like"/>
    <property type="match status" value="1"/>
</dbReference>
<dbReference type="InterPro" id="IPR011250">
    <property type="entry name" value="OMP/PagP_B-barrel"/>
</dbReference>
<evidence type="ECO:0000256" key="1">
    <source>
        <dbReference type="ARBA" id="ARBA00022729"/>
    </source>
</evidence>
<feature type="signal peptide" evidence="2">
    <location>
        <begin position="1"/>
        <end position="19"/>
    </location>
</feature>
<keyword evidence="1 2" id="KW-0732">Signal</keyword>